<organism evidence="1 2">
    <name type="scientific">Schistosoma mattheei</name>
    <dbReference type="NCBI Taxonomy" id="31246"/>
    <lineage>
        <taxon>Eukaryota</taxon>
        <taxon>Metazoa</taxon>
        <taxon>Spiralia</taxon>
        <taxon>Lophotrochozoa</taxon>
        <taxon>Platyhelminthes</taxon>
        <taxon>Trematoda</taxon>
        <taxon>Digenea</taxon>
        <taxon>Strigeidida</taxon>
        <taxon>Schistosomatoidea</taxon>
        <taxon>Schistosomatidae</taxon>
        <taxon>Schistosoma</taxon>
    </lineage>
</organism>
<protein>
    <submittedName>
        <fullName evidence="1">Uncharacterized protein</fullName>
    </submittedName>
</protein>
<dbReference type="EMBL" id="UZAL01051942">
    <property type="protein sequence ID" value="VDP87486.1"/>
    <property type="molecule type" value="Genomic_DNA"/>
</dbReference>
<dbReference type="InterPro" id="IPR036691">
    <property type="entry name" value="Endo/exonu/phosph_ase_sf"/>
</dbReference>
<evidence type="ECO:0000313" key="1">
    <source>
        <dbReference type="EMBL" id="VDP87486.1"/>
    </source>
</evidence>
<sequence>MLLHSDNEEEYAPQIQGVAPMLSKEARNVFIGWESHGPRIIKAPFKTKEGITMNVIQCCAPTNDSDDDGNDQFYDRLQSVIAKCSGKDLTILIGGLNAKVGMDNTRYEDIMGRHGLGGRNGNGKRFANLWL</sequence>
<proteinExistence type="predicted"/>
<evidence type="ECO:0000313" key="2">
    <source>
        <dbReference type="Proteomes" id="UP000269396"/>
    </source>
</evidence>
<gene>
    <name evidence="1" type="ORF">SMTD_LOCUS22510</name>
</gene>
<accession>A0A183Q7C6</accession>
<name>A0A183Q7C6_9TREM</name>
<reference evidence="1 2" key="1">
    <citation type="submission" date="2018-11" db="EMBL/GenBank/DDBJ databases">
        <authorList>
            <consortium name="Pathogen Informatics"/>
        </authorList>
    </citation>
    <scope>NUCLEOTIDE SEQUENCE [LARGE SCALE GENOMIC DNA]</scope>
    <source>
        <strain>Denwood</strain>
        <strain evidence="2">Zambia</strain>
    </source>
</reference>
<keyword evidence="2" id="KW-1185">Reference proteome</keyword>
<dbReference type="AlphaFoldDB" id="A0A183Q7C6"/>
<dbReference type="Gene3D" id="3.60.10.10">
    <property type="entry name" value="Endonuclease/exonuclease/phosphatase"/>
    <property type="match status" value="1"/>
</dbReference>
<dbReference type="Proteomes" id="UP000269396">
    <property type="component" value="Unassembled WGS sequence"/>
</dbReference>